<dbReference type="OrthoDB" id="3546279at2759"/>
<dbReference type="PANTHER" id="PTHR47784:SF5">
    <property type="entry name" value="STEROL UPTAKE CONTROL PROTEIN 2"/>
    <property type="match status" value="1"/>
</dbReference>
<dbReference type="PANTHER" id="PTHR47784">
    <property type="entry name" value="STEROL UPTAKE CONTROL PROTEIN 2"/>
    <property type="match status" value="1"/>
</dbReference>
<dbReference type="EMBL" id="KN847342">
    <property type="protein sequence ID" value="KIW38120.1"/>
    <property type="molecule type" value="Genomic_DNA"/>
</dbReference>
<dbReference type="HOGENOM" id="CLU_855678_0_0_1"/>
<dbReference type="GO" id="GO:0001228">
    <property type="term" value="F:DNA-binding transcription activator activity, RNA polymerase II-specific"/>
    <property type="evidence" value="ECO:0007669"/>
    <property type="project" value="TreeGrafter"/>
</dbReference>
<dbReference type="InterPro" id="IPR053157">
    <property type="entry name" value="Sterol_Uptake_Regulator"/>
</dbReference>
<dbReference type="Proteomes" id="UP000053342">
    <property type="component" value="Unassembled WGS sequence"/>
</dbReference>
<sequence length="359" mass="40356">MENCSYSAEFNRVPRSIAELSDEELEQVQLARKTVFSRSSSVSRAPVLCLDAGDYLLSHFFNNVYLTLFFDCIRIDHDVWLSQVQEIINTCQFARQAVMSVSAINLCLVGGPTQTPGYDDLAYGYAISGSELFRSCVTDITPQNGWQTVVFAVLSAIIALCAPFICSGNRDEGLSETERLRPADFVLLLRSTHGIVPAMDCLFQEPAFGEWLPDGIDDTVLDTNPAFTLVKKDTIESLDSLRRRLAVWAGSRTLSTEVVSQYEETISALRDWIWSLSTMPPNWKSLTVWPSKIPVSYIDRLQKRCPIALGILDTWCSIVKQIPERWYFKPWLDAIHSMALIECPRTVASLEADFVVAED</sequence>
<gene>
    <name evidence="1" type="ORF">PV06_10081</name>
</gene>
<evidence type="ECO:0000313" key="1">
    <source>
        <dbReference type="EMBL" id="KIW38120.1"/>
    </source>
</evidence>
<reference evidence="1 2" key="1">
    <citation type="submission" date="2015-01" db="EMBL/GenBank/DDBJ databases">
        <title>The Genome Sequence of Exophiala oligosperma CBS72588.</title>
        <authorList>
            <consortium name="The Broad Institute Genomics Platform"/>
            <person name="Cuomo C."/>
            <person name="de Hoog S."/>
            <person name="Gorbushina A."/>
            <person name="Stielow B."/>
            <person name="Teixiera M."/>
            <person name="Abouelleil A."/>
            <person name="Chapman S.B."/>
            <person name="Priest M."/>
            <person name="Young S.K."/>
            <person name="Wortman J."/>
            <person name="Nusbaum C."/>
            <person name="Birren B."/>
        </authorList>
    </citation>
    <scope>NUCLEOTIDE SEQUENCE [LARGE SCALE GENOMIC DNA]</scope>
    <source>
        <strain evidence="1 2">CBS 72588</strain>
    </source>
</reference>
<organism evidence="1 2">
    <name type="scientific">Exophiala oligosperma</name>
    <dbReference type="NCBI Taxonomy" id="215243"/>
    <lineage>
        <taxon>Eukaryota</taxon>
        <taxon>Fungi</taxon>
        <taxon>Dikarya</taxon>
        <taxon>Ascomycota</taxon>
        <taxon>Pezizomycotina</taxon>
        <taxon>Eurotiomycetes</taxon>
        <taxon>Chaetothyriomycetidae</taxon>
        <taxon>Chaetothyriales</taxon>
        <taxon>Herpotrichiellaceae</taxon>
        <taxon>Exophiala</taxon>
    </lineage>
</organism>
<keyword evidence="2" id="KW-1185">Reference proteome</keyword>
<proteinExistence type="predicted"/>
<evidence type="ECO:0000313" key="2">
    <source>
        <dbReference type="Proteomes" id="UP000053342"/>
    </source>
</evidence>
<accession>A0A0D2D6U7</accession>
<dbReference type="STRING" id="215243.A0A0D2D6U7"/>
<dbReference type="VEuPathDB" id="FungiDB:PV06_10081"/>
<dbReference type="RefSeq" id="XP_016258336.1">
    <property type="nucleotide sequence ID" value="XM_016411582.1"/>
</dbReference>
<dbReference type="AlphaFoldDB" id="A0A0D2D6U7"/>
<dbReference type="GeneID" id="27362155"/>
<name>A0A0D2D6U7_9EURO</name>
<protein>
    <submittedName>
        <fullName evidence="1">Uncharacterized protein</fullName>
    </submittedName>
</protein>